<dbReference type="AlphaFoldDB" id="A0A0A8YDA9"/>
<protein>
    <submittedName>
        <fullName evidence="1">Uncharacterized protein</fullName>
    </submittedName>
</protein>
<evidence type="ECO:0000313" key="1">
    <source>
        <dbReference type="EMBL" id="JAD23859.1"/>
    </source>
</evidence>
<reference evidence="1" key="1">
    <citation type="submission" date="2014-09" db="EMBL/GenBank/DDBJ databases">
        <authorList>
            <person name="Magalhaes I.L.F."/>
            <person name="Oliveira U."/>
            <person name="Santos F.R."/>
            <person name="Vidigal T.H.D.A."/>
            <person name="Brescovit A.D."/>
            <person name="Santos A.J."/>
        </authorList>
    </citation>
    <scope>NUCLEOTIDE SEQUENCE</scope>
    <source>
        <tissue evidence="1">Shoot tissue taken approximately 20 cm above the soil surface</tissue>
    </source>
</reference>
<organism evidence="1">
    <name type="scientific">Arundo donax</name>
    <name type="common">Giant reed</name>
    <name type="synonym">Donax arundinaceus</name>
    <dbReference type="NCBI Taxonomy" id="35708"/>
    <lineage>
        <taxon>Eukaryota</taxon>
        <taxon>Viridiplantae</taxon>
        <taxon>Streptophyta</taxon>
        <taxon>Embryophyta</taxon>
        <taxon>Tracheophyta</taxon>
        <taxon>Spermatophyta</taxon>
        <taxon>Magnoliopsida</taxon>
        <taxon>Liliopsida</taxon>
        <taxon>Poales</taxon>
        <taxon>Poaceae</taxon>
        <taxon>PACMAD clade</taxon>
        <taxon>Arundinoideae</taxon>
        <taxon>Arundineae</taxon>
        <taxon>Arundo</taxon>
    </lineage>
</organism>
<accession>A0A0A8YDA9</accession>
<dbReference type="EMBL" id="GBRH01274036">
    <property type="protein sequence ID" value="JAD23859.1"/>
    <property type="molecule type" value="Transcribed_RNA"/>
</dbReference>
<sequence length="34" mass="3974">MQSSLLLCDPFYEKDEPLSTNTWYINGFMTSVDK</sequence>
<name>A0A0A8YDA9_ARUDO</name>
<proteinExistence type="predicted"/>
<reference evidence="1" key="2">
    <citation type="journal article" date="2015" name="Data Brief">
        <title>Shoot transcriptome of the giant reed, Arundo donax.</title>
        <authorList>
            <person name="Barrero R.A."/>
            <person name="Guerrero F.D."/>
            <person name="Moolhuijzen P."/>
            <person name="Goolsby J.A."/>
            <person name="Tidwell J."/>
            <person name="Bellgard S.E."/>
            <person name="Bellgard M.I."/>
        </authorList>
    </citation>
    <scope>NUCLEOTIDE SEQUENCE</scope>
    <source>
        <tissue evidence="1">Shoot tissue taken approximately 20 cm above the soil surface</tissue>
    </source>
</reference>